<evidence type="ECO:0000256" key="4">
    <source>
        <dbReference type="ARBA" id="ARBA00022989"/>
    </source>
</evidence>
<feature type="transmembrane region" description="Helical" evidence="6">
    <location>
        <begin position="161"/>
        <end position="181"/>
    </location>
</feature>
<evidence type="ECO:0000256" key="3">
    <source>
        <dbReference type="ARBA" id="ARBA00022692"/>
    </source>
</evidence>
<feature type="transmembrane region" description="Helical" evidence="6">
    <location>
        <begin position="404"/>
        <end position="424"/>
    </location>
</feature>
<dbReference type="PIRSF" id="PIRSF038958">
    <property type="entry name" value="PG_synth_SpoVB"/>
    <property type="match status" value="1"/>
</dbReference>
<feature type="transmembrane region" description="Helical" evidence="6">
    <location>
        <begin position="488"/>
        <end position="509"/>
    </location>
</feature>
<dbReference type="NCBIfam" id="TIGR02900">
    <property type="entry name" value="spore_V_B"/>
    <property type="match status" value="1"/>
</dbReference>
<feature type="transmembrane region" description="Helical" evidence="6">
    <location>
        <begin position="193"/>
        <end position="214"/>
    </location>
</feature>
<evidence type="ECO:0000256" key="6">
    <source>
        <dbReference type="SAM" id="Phobius"/>
    </source>
</evidence>
<accession>A0A7X3IKA3</accession>
<dbReference type="InterPro" id="IPR002797">
    <property type="entry name" value="Polysacc_synth"/>
</dbReference>
<reference evidence="7 8" key="1">
    <citation type="submission" date="2019-12" db="EMBL/GenBank/DDBJ databases">
        <title>Paenibacillus sp. nov., an endophytic bacterium isolated from the stem of Dendrobium.</title>
        <authorList>
            <person name="Zhao R."/>
        </authorList>
    </citation>
    <scope>NUCLEOTIDE SEQUENCE [LARGE SCALE GENOMIC DNA]</scope>
    <source>
        <strain evidence="7 8">HJL G12</strain>
    </source>
</reference>
<dbReference type="AlphaFoldDB" id="A0A7X3IKA3"/>
<feature type="transmembrane region" description="Helical" evidence="6">
    <location>
        <begin position="220"/>
        <end position="245"/>
    </location>
</feature>
<keyword evidence="3 6" id="KW-0812">Transmembrane</keyword>
<dbReference type="InterPro" id="IPR024923">
    <property type="entry name" value="PG_synth_SpoVB"/>
</dbReference>
<protein>
    <submittedName>
        <fullName evidence="7">Stage V sporulation protein B</fullName>
    </submittedName>
</protein>
<feature type="transmembrane region" description="Helical" evidence="6">
    <location>
        <begin position="365"/>
        <end position="384"/>
    </location>
</feature>
<feature type="transmembrane region" description="Helical" evidence="6">
    <location>
        <begin position="87"/>
        <end position="107"/>
    </location>
</feature>
<name>A0A7X3IKA3_9BACL</name>
<keyword evidence="4 6" id="KW-1133">Transmembrane helix</keyword>
<keyword evidence="8" id="KW-1185">Reference proteome</keyword>
<feature type="transmembrane region" description="Helical" evidence="6">
    <location>
        <begin position="128"/>
        <end position="149"/>
    </location>
</feature>
<keyword evidence="5 6" id="KW-0472">Membrane</keyword>
<feature type="transmembrane region" description="Helical" evidence="6">
    <location>
        <begin position="47"/>
        <end position="67"/>
    </location>
</feature>
<evidence type="ECO:0000313" key="8">
    <source>
        <dbReference type="Proteomes" id="UP000460318"/>
    </source>
</evidence>
<sequence>MNGRVEHIHIYKRSVTITAATELRHGRGSGHLNKLTPNKQTSTKQTFIQGTMILLAAGIINRILGFIPRIALPRIIGAEGVGIYQLGYPFFLVLVTLITGGIPLAVAKLVSEAETENKPQNSRFVLRVSLMLTVGLGILFMALSLWLAPWVTRSILTDSRVYYTFVSMSPMLVIVAVSSVYRGYFQGKQNMIPSAASSIMETFARIVCTLWFSYLLLPKGIAFAAAGAMLGVMAGEFVGLLALLWQFRRDQSRTARIEKGARHEAASRGLFPRLMGITVPVTAGKLVGSFSYLFESIITAQSLAIAGIVTSVATAQYGALQGMIIPVLLLPGALTSSLAVSLVPSLSEAAARKDRLTIHKRLNQTIRLALVTGAPFSVIMYVLAEPLCQLLYNNTDISGMLRMLAPFALFLYVQAPLQATLQALDRPGRALFNTLVGAIIKLSLIWYLSSQPEYGIYGAIIAIIINSIIVTFLHGYSVSRMLAYRFKLLDMLKLLCAMLIMAAVTTYAFRHLPFHQSSWIQFFAALFIGTAGFLIVVFSAKLVSRRDMKRMPLIGKWFASSPEPKNPAA</sequence>
<dbReference type="GO" id="GO:0005886">
    <property type="term" value="C:plasma membrane"/>
    <property type="evidence" value="ECO:0007669"/>
    <property type="project" value="UniProtKB-SubCell"/>
</dbReference>
<comment type="subcellular location">
    <subcellularLocation>
        <location evidence="1">Cell membrane</location>
        <topology evidence="1">Multi-pass membrane protein</topology>
    </subcellularLocation>
</comment>
<evidence type="ECO:0000256" key="2">
    <source>
        <dbReference type="ARBA" id="ARBA00022475"/>
    </source>
</evidence>
<dbReference type="CDD" id="cd13124">
    <property type="entry name" value="MATE_SpoVB_like"/>
    <property type="match status" value="1"/>
</dbReference>
<dbReference type="Proteomes" id="UP000460318">
    <property type="component" value="Unassembled WGS sequence"/>
</dbReference>
<dbReference type="InterPro" id="IPR014249">
    <property type="entry name" value="Spore_V_B"/>
</dbReference>
<gene>
    <name evidence="7" type="primary">spoVB</name>
    <name evidence="7" type="ORF">GRF59_17915</name>
</gene>
<keyword evidence="2" id="KW-1003">Cell membrane</keyword>
<evidence type="ECO:0000256" key="1">
    <source>
        <dbReference type="ARBA" id="ARBA00004651"/>
    </source>
</evidence>
<feature type="transmembrane region" description="Helical" evidence="6">
    <location>
        <begin position="431"/>
        <end position="448"/>
    </location>
</feature>
<feature type="transmembrane region" description="Helical" evidence="6">
    <location>
        <begin position="521"/>
        <end position="543"/>
    </location>
</feature>
<dbReference type="PANTHER" id="PTHR30250:SF24">
    <property type="entry name" value="STAGE V SPORULATION PROTEIN B"/>
    <property type="match status" value="1"/>
</dbReference>
<dbReference type="Pfam" id="PF01943">
    <property type="entry name" value="Polysacc_synt"/>
    <property type="match status" value="1"/>
</dbReference>
<feature type="transmembrane region" description="Helical" evidence="6">
    <location>
        <begin position="292"/>
        <end position="317"/>
    </location>
</feature>
<evidence type="ECO:0000256" key="5">
    <source>
        <dbReference type="ARBA" id="ARBA00023136"/>
    </source>
</evidence>
<proteinExistence type="predicted"/>
<organism evidence="7 8">
    <name type="scientific">Paenibacillus dendrobii</name>
    <dbReference type="NCBI Taxonomy" id="2691084"/>
    <lineage>
        <taxon>Bacteria</taxon>
        <taxon>Bacillati</taxon>
        <taxon>Bacillota</taxon>
        <taxon>Bacilli</taxon>
        <taxon>Bacillales</taxon>
        <taxon>Paenibacillaceae</taxon>
        <taxon>Paenibacillus</taxon>
    </lineage>
</organism>
<feature type="transmembrane region" description="Helical" evidence="6">
    <location>
        <begin position="323"/>
        <end position="344"/>
    </location>
</feature>
<evidence type="ECO:0000313" key="7">
    <source>
        <dbReference type="EMBL" id="MWV45504.1"/>
    </source>
</evidence>
<dbReference type="EMBL" id="WUBI01000002">
    <property type="protein sequence ID" value="MWV45504.1"/>
    <property type="molecule type" value="Genomic_DNA"/>
</dbReference>
<comment type="caution">
    <text evidence="7">The sequence shown here is derived from an EMBL/GenBank/DDBJ whole genome shotgun (WGS) entry which is preliminary data.</text>
</comment>
<feature type="transmembrane region" description="Helical" evidence="6">
    <location>
        <begin position="454"/>
        <end position="476"/>
    </location>
</feature>
<dbReference type="PANTHER" id="PTHR30250">
    <property type="entry name" value="PST FAMILY PREDICTED COLANIC ACID TRANSPORTER"/>
    <property type="match status" value="1"/>
</dbReference>
<dbReference type="InterPro" id="IPR050833">
    <property type="entry name" value="Poly_Biosynth_Transport"/>
</dbReference>